<comment type="cofactor">
    <cofactor evidence="1">
        <name>FAD</name>
        <dbReference type="ChEBI" id="CHEBI:57692"/>
    </cofactor>
</comment>
<feature type="domain" description="ACAD9/ACADV-like C-terminal" evidence="10">
    <location>
        <begin position="505"/>
        <end position="623"/>
    </location>
</feature>
<evidence type="ECO:0000256" key="4">
    <source>
        <dbReference type="ARBA" id="ARBA00022827"/>
    </source>
</evidence>
<keyword evidence="4" id="KW-0274">FAD</keyword>
<dbReference type="InterPro" id="IPR009100">
    <property type="entry name" value="AcylCoA_DH/oxidase_NM_dom_sf"/>
</dbReference>
<dbReference type="SUPFAM" id="SSF47203">
    <property type="entry name" value="Acyl-CoA dehydrogenase C-terminal domain-like"/>
    <property type="match status" value="1"/>
</dbReference>
<evidence type="ECO:0000313" key="12">
    <source>
        <dbReference type="Proteomes" id="UP001168990"/>
    </source>
</evidence>
<dbReference type="InterPro" id="IPR006091">
    <property type="entry name" value="Acyl-CoA_Oxase/DH_mid-dom"/>
</dbReference>
<evidence type="ECO:0000313" key="11">
    <source>
        <dbReference type="EMBL" id="KAK0163702.1"/>
    </source>
</evidence>
<keyword evidence="6" id="KW-0560">Oxidoreductase</keyword>
<dbReference type="PANTHER" id="PTHR43884:SF9">
    <property type="entry name" value="COMPLEX I ASSEMBLY FACTOR ACAD9, MITOCHONDRIAL"/>
    <property type="match status" value="1"/>
</dbReference>
<dbReference type="InterPro" id="IPR013786">
    <property type="entry name" value="AcylCoA_DH/ox_N"/>
</dbReference>
<keyword evidence="12" id="KW-1185">Reference proteome</keyword>
<evidence type="ECO:0000259" key="9">
    <source>
        <dbReference type="Pfam" id="PF02771"/>
    </source>
</evidence>
<evidence type="ECO:0008006" key="13">
    <source>
        <dbReference type="Google" id="ProtNLM"/>
    </source>
</evidence>
<dbReference type="Pfam" id="PF02771">
    <property type="entry name" value="Acyl-CoA_dh_N"/>
    <property type="match status" value="1"/>
</dbReference>
<reference evidence="11" key="2">
    <citation type="submission" date="2023-03" db="EMBL/GenBank/DDBJ databases">
        <authorList>
            <person name="Inwood S.N."/>
            <person name="Skelly J.G."/>
            <person name="Guhlin J."/>
            <person name="Harrop T.W.R."/>
            <person name="Goldson S.G."/>
            <person name="Dearden P.K."/>
        </authorList>
    </citation>
    <scope>NUCLEOTIDE SEQUENCE</scope>
    <source>
        <strain evidence="11">Irish</strain>
        <tissue evidence="11">Whole body</tissue>
    </source>
</reference>
<evidence type="ECO:0000256" key="3">
    <source>
        <dbReference type="ARBA" id="ARBA00022630"/>
    </source>
</evidence>
<dbReference type="GO" id="GO:0005739">
    <property type="term" value="C:mitochondrion"/>
    <property type="evidence" value="ECO:0007669"/>
    <property type="project" value="UniProtKB-SubCell"/>
</dbReference>
<protein>
    <recommendedName>
        <fullName evidence="13">Acyl-CoA dehydrogenase</fullName>
    </recommendedName>
</protein>
<organism evidence="11 12">
    <name type="scientific">Microctonus aethiopoides</name>
    <dbReference type="NCBI Taxonomy" id="144406"/>
    <lineage>
        <taxon>Eukaryota</taxon>
        <taxon>Metazoa</taxon>
        <taxon>Ecdysozoa</taxon>
        <taxon>Arthropoda</taxon>
        <taxon>Hexapoda</taxon>
        <taxon>Insecta</taxon>
        <taxon>Pterygota</taxon>
        <taxon>Neoptera</taxon>
        <taxon>Endopterygota</taxon>
        <taxon>Hymenoptera</taxon>
        <taxon>Apocrita</taxon>
        <taxon>Ichneumonoidea</taxon>
        <taxon>Braconidae</taxon>
        <taxon>Euphorinae</taxon>
        <taxon>Microctonus</taxon>
    </lineage>
</organism>
<comment type="caution">
    <text evidence="11">The sequence shown here is derived from an EMBL/GenBank/DDBJ whole genome shotgun (WGS) entry which is preliminary data.</text>
</comment>
<keyword evidence="3" id="KW-0285">Flavoprotein</keyword>
<feature type="domain" description="Acyl-CoA oxidase/dehydrogenase middle" evidence="8">
    <location>
        <begin position="197"/>
        <end position="296"/>
    </location>
</feature>
<dbReference type="Gene3D" id="1.10.540.10">
    <property type="entry name" value="Acyl-CoA dehydrogenase/oxidase, N-terminal domain"/>
    <property type="match status" value="1"/>
</dbReference>
<dbReference type="Pfam" id="PF02770">
    <property type="entry name" value="Acyl-CoA_dh_M"/>
    <property type="match status" value="1"/>
</dbReference>
<dbReference type="GO" id="GO:0006631">
    <property type="term" value="P:fatty acid metabolic process"/>
    <property type="evidence" value="ECO:0007669"/>
    <property type="project" value="UniProtKB-ARBA"/>
</dbReference>
<keyword evidence="7" id="KW-0496">Mitochondrion</keyword>
<evidence type="ECO:0000256" key="5">
    <source>
        <dbReference type="ARBA" id="ARBA00022946"/>
    </source>
</evidence>
<dbReference type="Gene3D" id="1.20.140.10">
    <property type="entry name" value="Butyryl-CoA Dehydrogenase, subunit A, domain 3"/>
    <property type="match status" value="2"/>
</dbReference>
<reference evidence="11" key="1">
    <citation type="journal article" date="2023" name="bioRxiv">
        <title>Scaffold-level genome assemblies of two parasitoid biocontrol wasps reveal the parthenogenesis mechanism and an associated novel virus.</title>
        <authorList>
            <person name="Inwood S."/>
            <person name="Skelly J."/>
            <person name="Guhlin J."/>
            <person name="Harrop T."/>
            <person name="Goldson S."/>
            <person name="Dearden P."/>
        </authorList>
    </citation>
    <scope>NUCLEOTIDE SEQUENCE</scope>
    <source>
        <strain evidence="11">Irish</strain>
        <tissue evidence="11">Whole body</tissue>
    </source>
</reference>
<evidence type="ECO:0000256" key="1">
    <source>
        <dbReference type="ARBA" id="ARBA00001974"/>
    </source>
</evidence>
<dbReference type="Gene3D" id="2.40.110.10">
    <property type="entry name" value="Butyryl-CoA Dehydrogenase, subunit A, domain 2"/>
    <property type="match status" value="1"/>
</dbReference>
<dbReference type="InterPro" id="IPR037069">
    <property type="entry name" value="AcylCoA_DH/ox_N_sf"/>
</dbReference>
<dbReference type="AlphaFoldDB" id="A0AA39F684"/>
<dbReference type="PANTHER" id="PTHR43884">
    <property type="entry name" value="ACYL-COA DEHYDROGENASE"/>
    <property type="match status" value="1"/>
</dbReference>
<proteinExistence type="predicted"/>
<dbReference type="InterPro" id="IPR049448">
    <property type="entry name" value="ACAD9/ACADV-like_C"/>
</dbReference>
<dbReference type="GO" id="GO:0050660">
    <property type="term" value="F:flavin adenine dinucleotide binding"/>
    <property type="evidence" value="ECO:0007669"/>
    <property type="project" value="InterPro"/>
</dbReference>
<dbReference type="SUPFAM" id="SSF56645">
    <property type="entry name" value="Acyl-CoA dehydrogenase NM domain-like"/>
    <property type="match status" value="1"/>
</dbReference>
<dbReference type="Pfam" id="PF21343">
    <property type="entry name" value="ACAD9-ACADV_C"/>
    <property type="match status" value="1"/>
</dbReference>
<dbReference type="InterPro" id="IPR036250">
    <property type="entry name" value="AcylCo_DH-like_C"/>
</dbReference>
<keyword evidence="5" id="KW-0809">Transit peptide</keyword>
<comment type="subcellular location">
    <subcellularLocation>
        <location evidence="2">Mitochondrion</location>
    </subcellularLocation>
</comment>
<evidence type="ECO:0000256" key="2">
    <source>
        <dbReference type="ARBA" id="ARBA00004173"/>
    </source>
</evidence>
<evidence type="ECO:0000256" key="6">
    <source>
        <dbReference type="ARBA" id="ARBA00023002"/>
    </source>
</evidence>
<evidence type="ECO:0000259" key="10">
    <source>
        <dbReference type="Pfam" id="PF21343"/>
    </source>
</evidence>
<dbReference type="EMBL" id="JAQQBS010001422">
    <property type="protein sequence ID" value="KAK0163702.1"/>
    <property type="molecule type" value="Genomic_DNA"/>
</dbReference>
<evidence type="ECO:0000256" key="7">
    <source>
        <dbReference type="ARBA" id="ARBA00023128"/>
    </source>
</evidence>
<accession>A0AA39F684</accession>
<gene>
    <name evidence="11" type="ORF">PV328_002407</name>
</gene>
<sequence>MMLTQRLILKQKLPRYICVFTHMRDKFYSTKNEIDPNIVELPDFRLSEHKKKIKQREPFVKNFFRGKYDIEFAAFPEPQTHERHGEFFEWLKSIEDYVESNIDGAEIDRTGEIPSEIIEDLKCLGVFRAAIQQEYNGLGLNCSEYAKLIETLSRIPVIGAFVAKWSIPINFISAHASDAQKTMYLPRISNGECIPSICISENVDGSVGSAIISNAKRSNCGNFWILNGIKKYVVNGNGSNLFIVFADITDIGQLYTSEDTISAFLVDRSSCGITIGPPAKMLGFRGLSLCDVTFKDTMIPIENLVGEIGSASKLFASIFTNGKEYIGAQAVGITKQYLKLLINHIKNNKDFHIVQFKNDIVHEIIGKICCSIYGMESVLYLTAGIMDTVTNQDCDMEKCIVESYCADACIQSLIMSTHILGLSSQIERNGIEQLMRDAICLISTDGTKANLQSIIPLMGLEHFSSQISTKVRNLRNPWSDPMTTLKKLFSSVKFDKLYIADNLHPTLQPTAELLEYGINKLRNSLEIILINNGRQVLEHRIDMKRVSDVVTYLFVIAAVIARASRSYCLGMRDSEKELKIAQVFGYILHQKIDHLIKELNDGNYVNGDTLMKEISDNVFEDDAYFIEHPLARNF</sequence>
<name>A0AA39F684_9HYME</name>
<dbReference type="Proteomes" id="UP001168990">
    <property type="component" value="Unassembled WGS sequence"/>
</dbReference>
<feature type="domain" description="Acyl-CoA dehydrogenase/oxidase N-terminal" evidence="9">
    <location>
        <begin position="91"/>
        <end position="192"/>
    </location>
</feature>
<evidence type="ECO:0000259" key="8">
    <source>
        <dbReference type="Pfam" id="PF02770"/>
    </source>
</evidence>
<dbReference type="GO" id="GO:0003995">
    <property type="term" value="F:acyl-CoA dehydrogenase activity"/>
    <property type="evidence" value="ECO:0007669"/>
    <property type="project" value="TreeGrafter"/>
</dbReference>
<dbReference type="InterPro" id="IPR046373">
    <property type="entry name" value="Acyl-CoA_Oxase/DH_mid-dom_sf"/>
</dbReference>